<dbReference type="EMBL" id="JAAMPI010000944">
    <property type="protein sequence ID" value="KAF4627583.1"/>
    <property type="molecule type" value="Genomic_DNA"/>
</dbReference>
<accession>A0A8H4VYM6</accession>
<dbReference type="OrthoDB" id="2363873at2759"/>
<evidence type="ECO:0000313" key="3">
    <source>
        <dbReference type="Proteomes" id="UP000566819"/>
    </source>
</evidence>
<dbReference type="InterPro" id="IPR051540">
    <property type="entry name" value="S-2-haloacid_dehalogenase"/>
</dbReference>
<dbReference type="SFLD" id="SFLDS00003">
    <property type="entry name" value="Haloacid_Dehalogenase"/>
    <property type="match status" value="1"/>
</dbReference>
<sequence>MATLPTNKGQIKAVLFDFMGTCLDWHSSILPVLPSTLSQDAKSNFALEWRQSYFDANTARLRNGESPENIDTTHRRTLLALLDKNPDIKPLFTPDVQEKAIAAWHSQKAWPDVSEAVRKLKEERGWEVYVHANGTTRLQLNLVRSSNLKFDMLFSSELLGFYKPAPENYLRVLELLKLRPEECVTVAAHASDLRGAKAVGMKTVYVRRWTDDIREDQVVIRGENDAYLEDMQGLDEAIFRL</sequence>
<evidence type="ECO:0000256" key="1">
    <source>
        <dbReference type="ARBA" id="ARBA00022801"/>
    </source>
</evidence>
<evidence type="ECO:0000313" key="2">
    <source>
        <dbReference type="EMBL" id="KAF4627583.1"/>
    </source>
</evidence>
<dbReference type="PANTHER" id="PTHR43316">
    <property type="entry name" value="HYDROLASE, HALOACID DELAHOGENASE-RELATED"/>
    <property type="match status" value="1"/>
</dbReference>
<keyword evidence="1" id="KW-0378">Hydrolase</keyword>
<organism evidence="2 3">
    <name type="scientific">Cudoniella acicularis</name>
    <dbReference type="NCBI Taxonomy" id="354080"/>
    <lineage>
        <taxon>Eukaryota</taxon>
        <taxon>Fungi</taxon>
        <taxon>Dikarya</taxon>
        <taxon>Ascomycota</taxon>
        <taxon>Pezizomycotina</taxon>
        <taxon>Leotiomycetes</taxon>
        <taxon>Helotiales</taxon>
        <taxon>Tricladiaceae</taxon>
        <taxon>Cudoniella</taxon>
    </lineage>
</organism>
<dbReference type="Gene3D" id="1.10.150.240">
    <property type="entry name" value="Putative phosphatase, domain 2"/>
    <property type="match status" value="1"/>
</dbReference>
<dbReference type="PANTHER" id="PTHR43316:SF3">
    <property type="entry name" value="HALOACID DEHALOGENASE, TYPE II (AFU_ORTHOLOGUE AFUA_2G07750)-RELATED"/>
    <property type="match status" value="1"/>
</dbReference>
<dbReference type="SFLD" id="SFLDG01129">
    <property type="entry name" value="C1.5:_HAD__Beta-PGM__Phosphata"/>
    <property type="match status" value="1"/>
</dbReference>
<dbReference type="SUPFAM" id="SSF56784">
    <property type="entry name" value="HAD-like"/>
    <property type="match status" value="1"/>
</dbReference>
<dbReference type="InterPro" id="IPR036412">
    <property type="entry name" value="HAD-like_sf"/>
</dbReference>
<name>A0A8H4VYM6_9HELO</name>
<evidence type="ECO:0008006" key="4">
    <source>
        <dbReference type="Google" id="ProtNLM"/>
    </source>
</evidence>
<gene>
    <name evidence="2" type="ORF">G7Y89_g10570</name>
</gene>
<dbReference type="GO" id="GO:0016791">
    <property type="term" value="F:phosphatase activity"/>
    <property type="evidence" value="ECO:0007669"/>
    <property type="project" value="UniProtKB-ARBA"/>
</dbReference>
<dbReference type="Pfam" id="PF00702">
    <property type="entry name" value="Hydrolase"/>
    <property type="match status" value="1"/>
</dbReference>
<dbReference type="InterPro" id="IPR023198">
    <property type="entry name" value="PGP-like_dom2"/>
</dbReference>
<keyword evidence="3" id="KW-1185">Reference proteome</keyword>
<comment type="caution">
    <text evidence="2">The sequence shown here is derived from an EMBL/GenBank/DDBJ whole genome shotgun (WGS) entry which is preliminary data.</text>
</comment>
<dbReference type="PRINTS" id="PR00413">
    <property type="entry name" value="HADHALOGNASE"/>
</dbReference>
<dbReference type="InterPro" id="IPR023214">
    <property type="entry name" value="HAD_sf"/>
</dbReference>
<proteinExistence type="predicted"/>
<dbReference type="Proteomes" id="UP000566819">
    <property type="component" value="Unassembled WGS sequence"/>
</dbReference>
<dbReference type="InterPro" id="IPR006439">
    <property type="entry name" value="HAD-SF_hydro_IA"/>
</dbReference>
<dbReference type="AlphaFoldDB" id="A0A8H4VYM6"/>
<reference evidence="2 3" key="1">
    <citation type="submission" date="2020-03" db="EMBL/GenBank/DDBJ databases">
        <title>Draft Genome Sequence of Cudoniella acicularis.</title>
        <authorList>
            <person name="Buettner E."/>
            <person name="Kellner H."/>
        </authorList>
    </citation>
    <scope>NUCLEOTIDE SEQUENCE [LARGE SCALE GENOMIC DNA]</scope>
    <source>
        <strain evidence="2 3">DSM 108380</strain>
    </source>
</reference>
<protein>
    <recommendedName>
        <fullName evidence="4">Haloacid dehalogenase</fullName>
    </recommendedName>
</protein>
<dbReference type="Gene3D" id="3.40.50.1000">
    <property type="entry name" value="HAD superfamily/HAD-like"/>
    <property type="match status" value="1"/>
</dbReference>